<keyword evidence="1" id="KW-1133">Transmembrane helix</keyword>
<name>A0ABW1KY11_9PROT</name>
<dbReference type="Pfam" id="PF04892">
    <property type="entry name" value="VanZ"/>
    <property type="match status" value="1"/>
</dbReference>
<evidence type="ECO:0000259" key="2">
    <source>
        <dbReference type="Pfam" id="PF04892"/>
    </source>
</evidence>
<keyword evidence="1" id="KW-0472">Membrane</keyword>
<keyword evidence="4" id="KW-1185">Reference proteome</keyword>
<dbReference type="Proteomes" id="UP001596116">
    <property type="component" value="Unassembled WGS sequence"/>
</dbReference>
<reference evidence="3 4" key="1">
    <citation type="submission" date="2024-09" db="EMBL/GenBank/DDBJ databases">
        <authorList>
            <person name="Zhang Z.-H."/>
        </authorList>
    </citation>
    <scope>NUCLEOTIDE SEQUENCE [LARGE SCALE GENOMIC DNA]</scope>
    <source>
        <strain evidence="3 4">HHTR114</strain>
    </source>
</reference>
<dbReference type="InterPro" id="IPR006976">
    <property type="entry name" value="VanZ-like"/>
</dbReference>
<feature type="transmembrane region" description="Helical" evidence="1">
    <location>
        <begin position="84"/>
        <end position="105"/>
    </location>
</feature>
<proteinExistence type="predicted"/>
<comment type="caution">
    <text evidence="3">The sequence shown here is derived from an EMBL/GenBank/DDBJ whole genome shotgun (WGS) entry which is preliminary data.</text>
</comment>
<organism evidence="3 4">
    <name type="scientific">Hyphococcus aureus</name>
    <dbReference type="NCBI Taxonomy" id="2666033"/>
    <lineage>
        <taxon>Bacteria</taxon>
        <taxon>Pseudomonadati</taxon>
        <taxon>Pseudomonadota</taxon>
        <taxon>Alphaproteobacteria</taxon>
        <taxon>Parvularculales</taxon>
        <taxon>Parvularculaceae</taxon>
        <taxon>Hyphococcus</taxon>
    </lineage>
</organism>
<dbReference type="EMBL" id="JBHPON010000001">
    <property type="protein sequence ID" value="MFC6035573.1"/>
    <property type="molecule type" value="Genomic_DNA"/>
</dbReference>
<feature type="transmembrane region" description="Helical" evidence="1">
    <location>
        <begin position="56"/>
        <end position="77"/>
    </location>
</feature>
<accession>A0ABW1KY11</accession>
<keyword evidence="1" id="KW-0812">Transmembrane</keyword>
<gene>
    <name evidence="3" type="ORF">ACFMB1_08470</name>
</gene>
<dbReference type="NCBIfam" id="NF037970">
    <property type="entry name" value="vanZ_1"/>
    <property type="match status" value="1"/>
</dbReference>
<protein>
    <submittedName>
        <fullName evidence="3">VanZ family protein</fullName>
    </submittedName>
</protein>
<dbReference type="RefSeq" id="WP_379879046.1">
    <property type="nucleotide sequence ID" value="NZ_JBHPON010000001.1"/>
</dbReference>
<evidence type="ECO:0000313" key="3">
    <source>
        <dbReference type="EMBL" id="MFC6035573.1"/>
    </source>
</evidence>
<evidence type="ECO:0000313" key="4">
    <source>
        <dbReference type="Proteomes" id="UP001596116"/>
    </source>
</evidence>
<evidence type="ECO:0000256" key="1">
    <source>
        <dbReference type="SAM" id="Phobius"/>
    </source>
</evidence>
<feature type="transmembrane region" description="Helical" evidence="1">
    <location>
        <begin position="7"/>
        <end position="25"/>
    </location>
</feature>
<feature type="domain" description="VanZ-like" evidence="2">
    <location>
        <begin position="48"/>
        <end position="127"/>
    </location>
</feature>
<feature type="transmembrane region" description="Helical" evidence="1">
    <location>
        <begin position="111"/>
        <end position="132"/>
    </location>
</feature>
<sequence length="138" mass="14897">MKRISYLWPRILFGLLFALVTYLTLTPNPDDVKAGFAFTRWISTTLFGDPKLADKVAHFLAYSALGAAAVWAHLTVFSKRRGSALALAAYGVFLEWLQGVGGVRSPELADAIANGLGALSGATGAVILANLMRRFRKP</sequence>